<accession>A0A2P5YU15</accession>
<proteinExistence type="predicted"/>
<protein>
    <submittedName>
        <fullName evidence="2">Uncharacterized protein</fullName>
    </submittedName>
</protein>
<evidence type="ECO:0000313" key="3">
    <source>
        <dbReference type="Proteomes" id="UP000239757"/>
    </source>
</evidence>
<feature type="region of interest" description="Disordered" evidence="1">
    <location>
        <begin position="80"/>
        <end position="105"/>
    </location>
</feature>
<dbReference type="EMBL" id="KZ662789">
    <property type="protein sequence ID" value="PPS19075.1"/>
    <property type="molecule type" value="Genomic_DNA"/>
</dbReference>
<feature type="region of interest" description="Disordered" evidence="1">
    <location>
        <begin position="156"/>
        <end position="175"/>
    </location>
</feature>
<sequence length="512" mass="57618">MLTKFISVSETCFQNTKIALKNQQALIRGLETQIGQLAKLISKRPQGSLPSNTESNPREQLNAIIIHDNKGLVALEPEPRQETVTHRPRIHDKPKPRHDELNDAPNQLKVGDKVLLDAADPRIATSEPNEEIPLTVLSIFPFGTVEALNTPVPIPRSRHCQPNTSVGKANEVRHDRATRSCAPISPRNTSVGRISDTPNFKIRETHGQKLGHTGMPHGRVPQNLYKPLTIHHLPPQKSLTLAAVTPHALPATLFSSLHLVRESHEIFLISFVFPCYFWDVLVELKLSNVGTMSSSRGKKTVVPASKKRKGAVSSSGLTAEIRHPFLQIQLADAIRALLTIDPWGLFFEIVEPMYLEFKLELYLTFHLQTAMTKFDDPGTVQFYLGGLVCQLSVPKKTREHRRRHHPRCLLLMEHGEWTRPRPRLPHRPRHLRSDGVTSEGGHLYRALCDSIGSALQAPQYSSTIILPHSHWPDVPTGHLEHSKYEDDRETMWHLPSLVLPRPVHQGGGPRRH</sequence>
<dbReference type="AlphaFoldDB" id="A0A2P5YU15"/>
<name>A0A2P5YU15_GOSBA</name>
<gene>
    <name evidence="2" type="ORF">GOBAR_AA01481</name>
</gene>
<feature type="compositionally biased region" description="Basic and acidic residues" evidence="1">
    <location>
        <begin position="80"/>
        <end position="101"/>
    </location>
</feature>
<dbReference type="Proteomes" id="UP000239757">
    <property type="component" value="Unassembled WGS sequence"/>
</dbReference>
<dbReference type="OrthoDB" id="849214at2759"/>
<reference evidence="2 3" key="1">
    <citation type="submission" date="2015-01" db="EMBL/GenBank/DDBJ databases">
        <title>Genome of allotetraploid Gossypium barbadense reveals genomic plasticity and fiber elongation in cotton evolution.</title>
        <authorList>
            <person name="Chen X."/>
            <person name="Liu X."/>
            <person name="Zhao B."/>
            <person name="Zheng H."/>
            <person name="Hu Y."/>
            <person name="Lu G."/>
            <person name="Yang C."/>
            <person name="Chen J."/>
            <person name="Shan C."/>
            <person name="Zhang L."/>
            <person name="Zhou Y."/>
            <person name="Wang L."/>
            <person name="Guo W."/>
            <person name="Bai Y."/>
            <person name="Ruan J."/>
            <person name="Shangguan X."/>
            <person name="Mao Y."/>
            <person name="Jiang J."/>
            <person name="Zhu Y."/>
            <person name="Lei J."/>
            <person name="Kang H."/>
            <person name="Chen S."/>
            <person name="He X."/>
            <person name="Wang R."/>
            <person name="Wang Y."/>
            <person name="Chen J."/>
            <person name="Wang L."/>
            <person name="Yu S."/>
            <person name="Wang B."/>
            <person name="Wei J."/>
            <person name="Song S."/>
            <person name="Lu X."/>
            <person name="Gao Z."/>
            <person name="Gu W."/>
            <person name="Deng X."/>
            <person name="Ma D."/>
            <person name="Wang S."/>
            <person name="Liang W."/>
            <person name="Fang L."/>
            <person name="Cai C."/>
            <person name="Zhu X."/>
            <person name="Zhou B."/>
            <person name="Zhang Y."/>
            <person name="Chen Z."/>
            <person name="Xu S."/>
            <person name="Zhu R."/>
            <person name="Wang S."/>
            <person name="Zhang T."/>
            <person name="Zhao G."/>
        </authorList>
    </citation>
    <scope>NUCLEOTIDE SEQUENCE [LARGE SCALE GENOMIC DNA]</scope>
    <source>
        <strain evidence="3">cv. Xinhai21</strain>
        <tissue evidence="2">Leaf</tissue>
    </source>
</reference>
<organism evidence="2 3">
    <name type="scientific">Gossypium barbadense</name>
    <name type="common">Sea Island cotton</name>
    <name type="synonym">Hibiscus barbadensis</name>
    <dbReference type="NCBI Taxonomy" id="3634"/>
    <lineage>
        <taxon>Eukaryota</taxon>
        <taxon>Viridiplantae</taxon>
        <taxon>Streptophyta</taxon>
        <taxon>Embryophyta</taxon>
        <taxon>Tracheophyta</taxon>
        <taxon>Spermatophyta</taxon>
        <taxon>Magnoliopsida</taxon>
        <taxon>eudicotyledons</taxon>
        <taxon>Gunneridae</taxon>
        <taxon>Pentapetalae</taxon>
        <taxon>rosids</taxon>
        <taxon>malvids</taxon>
        <taxon>Malvales</taxon>
        <taxon>Malvaceae</taxon>
        <taxon>Malvoideae</taxon>
        <taxon>Gossypium</taxon>
    </lineage>
</organism>
<evidence type="ECO:0000256" key="1">
    <source>
        <dbReference type="SAM" id="MobiDB-lite"/>
    </source>
</evidence>
<evidence type="ECO:0000313" key="2">
    <source>
        <dbReference type="EMBL" id="PPS19075.1"/>
    </source>
</evidence>